<reference evidence="2 3" key="1">
    <citation type="submission" date="2020-02" db="EMBL/GenBank/DDBJ databases">
        <title>Albibacoteraceae fam. nov., the first described family within the subdivision 4 Verrucomicrobia.</title>
        <authorList>
            <person name="Xi F."/>
        </authorList>
    </citation>
    <scope>NUCLEOTIDE SEQUENCE [LARGE SCALE GENOMIC DNA]</scope>
    <source>
        <strain evidence="2 3">CK1056</strain>
    </source>
</reference>
<sequence length="110" mass="12309">MLVAILLFGCDSSGQTESKATTPDQEATNEAIAIEGKSEYPMDSIELLKYSQMLLMEEIRSRNLEGLTIDSTTIEKTENPDCLYSVSATLSNGQKVVICWDLYVQSHLRW</sequence>
<feature type="compositionally biased region" description="Polar residues" evidence="1">
    <location>
        <begin position="13"/>
        <end position="28"/>
    </location>
</feature>
<feature type="region of interest" description="Disordered" evidence="1">
    <location>
        <begin position="13"/>
        <end position="33"/>
    </location>
</feature>
<keyword evidence="3" id="KW-1185">Reference proteome</keyword>
<gene>
    <name evidence="2" type="ORF">G0Q06_13110</name>
</gene>
<dbReference type="AlphaFoldDB" id="A0A6B2M359"/>
<dbReference type="EMBL" id="JAAGNX010000003">
    <property type="protein sequence ID" value="NDV63398.1"/>
    <property type="molecule type" value="Genomic_DNA"/>
</dbReference>
<accession>A0A6B2M359</accession>
<dbReference type="Proteomes" id="UP000478417">
    <property type="component" value="Unassembled WGS sequence"/>
</dbReference>
<organism evidence="2 3">
    <name type="scientific">Oceanipulchritudo coccoides</name>
    <dbReference type="NCBI Taxonomy" id="2706888"/>
    <lineage>
        <taxon>Bacteria</taxon>
        <taxon>Pseudomonadati</taxon>
        <taxon>Verrucomicrobiota</taxon>
        <taxon>Opitutia</taxon>
        <taxon>Puniceicoccales</taxon>
        <taxon>Oceanipulchritudinaceae</taxon>
        <taxon>Oceanipulchritudo</taxon>
    </lineage>
</organism>
<evidence type="ECO:0000313" key="2">
    <source>
        <dbReference type="EMBL" id="NDV63398.1"/>
    </source>
</evidence>
<evidence type="ECO:0000256" key="1">
    <source>
        <dbReference type="SAM" id="MobiDB-lite"/>
    </source>
</evidence>
<comment type="caution">
    <text evidence="2">The sequence shown here is derived from an EMBL/GenBank/DDBJ whole genome shotgun (WGS) entry which is preliminary data.</text>
</comment>
<protein>
    <submittedName>
        <fullName evidence="2">Uncharacterized protein</fullName>
    </submittedName>
</protein>
<proteinExistence type="predicted"/>
<evidence type="ECO:0000313" key="3">
    <source>
        <dbReference type="Proteomes" id="UP000478417"/>
    </source>
</evidence>
<name>A0A6B2M359_9BACT</name>